<gene>
    <name evidence="2" type="ORF">ARMGADRAFT_625559</name>
</gene>
<evidence type="ECO:0000313" key="2">
    <source>
        <dbReference type="EMBL" id="PBK97163.1"/>
    </source>
</evidence>
<reference evidence="3" key="1">
    <citation type="journal article" date="2017" name="Nat. Ecol. Evol.">
        <title>Genome expansion and lineage-specific genetic innovations in the forest pathogenic fungi Armillaria.</title>
        <authorList>
            <person name="Sipos G."/>
            <person name="Prasanna A.N."/>
            <person name="Walter M.C."/>
            <person name="O'Connor E."/>
            <person name="Balint B."/>
            <person name="Krizsan K."/>
            <person name="Kiss B."/>
            <person name="Hess J."/>
            <person name="Varga T."/>
            <person name="Slot J."/>
            <person name="Riley R."/>
            <person name="Boka B."/>
            <person name="Rigling D."/>
            <person name="Barry K."/>
            <person name="Lee J."/>
            <person name="Mihaltcheva S."/>
            <person name="LaButti K."/>
            <person name="Lipzen A."/>
            <person name="Waldron R."/>
            <person name="Moloney N.M."/>
            <person name="Sperisen C."/>
            <person name="Kredics L."/>
            <person name="Vagvoelgyi C."/>
            <person name="Patrignani A."/>
            <person name="Fitzpatrick D."/>
            <person name="Nagy I."/>
            <person name="Doyle S."/>
            <person name="Anderson J.B."/>
            <person name="Grigoriev I.V."/>
            <person name="Gueldener U."/>
            <person name="Muensterkoetter M."/>
            <person name="Nagy L.G."/>
        </authorList>
    </citation>
    <scope>NUCLEOTIDE SEQUENCE [LARGE SCALE GENOMIC DNA]</scope>
    <source>
        <strain evidence="3">Ar21-2</strain>
    </source>
</reference>
<dbReference type="EMBL" id="KZ293649">
    <property type="protein sequence ID" value="PBK97163.1"/>
    <property type="molecule type" value="Genomic_DNA"/>
</dbReference>
<dbReference type="OrthoDB" id="10504104at2759"/>
<feature type="transmembrane region" description="Helical" evidence="1">
    <location>
        <begin position="53"/>
        <end position="73"/>
    </location>
</feature>
<keyword evidence="1" id="KW-0812">Transmembrane</keyword>
<evidence type="ECO:0000256" key="1">
    <source>
        <dbReference type="SAM" id="Phobius"/>
    </source>
</evidence>
<dbReference type="InParanoid" id="A0A2H3E9B0"/>
<dbReference type="Proteomes" id="UP000217790">
    <property type="component" value="Unassembled WGS sequence"/>
</dbReference>
<evidence type="ECO:0000313" key="3">
    <source>
        <dbReference type="Proteomes" id="UP000217790"/>
    </source>
</evidence>
<sequence>MDRVLSSRIVFSVASTLAMRLIGTLVGSLDSLLSGTGDRSQPYFLRLLLPPFPLSHLYSLLHILIVVIQMLLFPQTRSFNCFCYMGKFSCCR</sequence>
<proteinExistence type="predicted"/>
<dbReference type="AlphaFoldDB" id="A0A2H3E9B0"/>
<accession>A0A2H3E9B0</accession>
<feature type="transmembrane region" description="Helical" evidence="1">
    <location>
        <begin position="9"/>
        <end position="33"/>
    </location>
</feature>
<keyword evidence="3" id="KW-1185">Reference proteome</keyword>
<name>A0A2H3E9B0_ARMGA</name>
<keyword evidence="1" id="KW-1133">Transmembrane helix</keyword>
<keyword evidence="1" id="KW-0472">Membrane</keyword>
<organism evidence="2 3">
    <name type="scientific">Armillaria gallica</name>
    <name type="common">Bulbous honey fungus</name>
    <name type="synonym">Armillaria bulbosa</name>
    <dbReference type="NCBI Taxonomy" id="47427"/>
    <lineage>
        <taxon>Eukaryota</taxon>
        <taxon>Fungi</taxon>
        <taxon>Dikarya</taxon>
        <taxon>Basidiomycota</taxon>
        <taxon>Agaricomycotina</taxon>
        <taxon>Agaricomycetes</taxon>
        <taxon>Agaricomycetidae</taxon>
        <taxon>Agaricales</taxon>
        <taxon>Marasmiineae</taxon>
        <taxon>Physalacriaceae</taxon>
        <taxon>Armillaria</taxon>
    </lineage>
</organism>
<protein>
    <submittedName>
        <fullName evidence="2">Uncharacterized protein</fullName>
    </submittedName>
</protein>